<name>A0ABT5TYG1_9MICO</name>
<feature type="transmembrane region" description="Helical" evidence="1">
    <location>
        <begin position="83"/>
        <end position="100"/>
    </location>
</feature>
<keyword evidence="1" id="KW-1133">Transmembrane helix</keyword>
<evidence type="ECO:0000313" key="2">
    <source>
        <dbReference type="EMBL" id="MDD9207107.1"/>
    </source>
</evidence>
<keyword evidence="1" id="KW-0812">Transmembrane</keyword>
<feature type="transmembrane region" description="Helical" evidence="1">
    <location>
        <begin position="339"/>
        <end position="362"/>
    </location>
</feature>
<evidence type="ECO:0000256" key="1">
    <source>
        <dbReference type="SAM" id="Phobius"/>
    </source>
</evidence>
<sequence>MLGPYRQILSLPGTVGFSAAGLLARFPNSMVGIGVVLMVAGLYGSYGTAGRVSAAFVLALAVCAPQLARLVDRHGQARVMRPALAVALSSMLGLVLVARAEGPEWALYPFAVLGGATLGSMGSLVRSRWARAVRTPAELHTAFSLESSLDELGFVLGPVLATFLATSVTPSAGVLVALVLLAVGGYWFLGQRATEPVPSSVPRVSAPGTALLRSPAVLVLLVIFLCCGTLFGASDVATVAFAAEQGAPGLAGPLLGIFATGSFVAGLLYGSRQWETPLPRRLVIGIALLAAVVSLVLVADSLLALAAVLLVAGIGIAPTIINGTALLQQIVRPEQLTEGLSWMSTAVNLGVAVGSSVAGPLIDARGAVGGFAVVVAAGWAALATALAARGLLGRASARAAPTPPWEAPGRGTAEEA</sequence>
<dbReference type="SUPFAM" id="SSF103473">
    <property type="entry name" value="MFS general substrate transporter"/>
    <property type="match status" value="1"/>
</dbReference>
<dbReference type="PANTHER" id="PTHR23542:SF1">
    <property type="entry name" value="MAJOR FACILITATOR SUPERFAMILY (MFS) PROFILE DOMAIN-CONTAINING PROTEIN"/>
    <property type="match status" value="1"/>
</dbReference>
<gene>
    <name evidence="2" type="ORF">PU560_11625</name>
</gene>
<accession>A0ABT5TYG1</accession>
<dbReference type="Pfam" id="PF07690">
    <property type="entry name" value="MFS_1"/>
    <property type="match status" value="1"/>
</dbReference>
<dbReference type="Proteomes" id="UP001165561">
    <property type="component" value="Unassembled WGS sequence"/>
</dbReference>
<evidence type="ECO:0000313" key="3">
    <source>
        <dbReference type="Proteomes" id="UP001165561"/>
    </source>
</evidence>
<proteinExistence type="predicted"/>
<reference evidence="2" key="1">
    <citation type="submission" date="2023-02" db="EMBL/GenBank/DDBJ databases">
        <title>Georgenia sp.10Sc9-8, isolated from a soil sample collected from the Taklamakan desert.</title>
        <authorList>
            <person name="Liu S."/>
        </authorList>
    </citation>
    <scope>NUCLEOTIDE SEQUENCE</scope>
    <source>
        <strain evidence="2">10Sc9-8</strain>
    </source>
</reference>
<dbReference type="EMBL" id="JARACI010001045">
    <property type="protein sequence ID" value="MDD9207107.1"/>
    <property type="molecule type" value="Genomic_DNA"/>
</dbReference>
<feature type="transmembrane region" description="Helical" evidence="1">
    <location>
        <begin position="172"/>
        <end position="189"/>
    </location>
</feature>
<feature type="transmembrane region" description="Helical" evidence="1">
    <location>
        <begin position="210"/>
        <end position="231"/>
    </location>
</feature>
<feature type="transmembrane region" description="Helical" evidence="1">
    <location>
        <begin position="368"/>
        <end position="388"/>
    </location>
</feature>
<dbReference type="Gene3D" id="1.20.1250.20">
    <property type="entry name" value="MFS general substrate transporter like domains"/>
    <property type="match status" value="1"/>
</dbReference>
<feature type="transmembrane region" description="Helical" evidence="1">
    <location>
        <begin position="26"/>
        <end position="46"/>
    </location>
</feature>
<dbReference type="InterPro" id="IPR011701">
    <property type="entry name" value="MFS"/>
</dbReference>
<feature type="transmembrane region" description="Helical" evidence="1">
    <location>
        <begin position="305"/>
        <end position="327"/>
    </location>
</feature>
<keyword evidence="3" id="KW-1185">Reference proteome</keyword>
<feature type="transmembrane region" description="Helical" evidence="1">
    <location>
        <begin position="52"/>
        <end position="71"/>
    </location>
</feature>
<protein>
    <submittedName>
        <fullName evidence="2">MFS transporter</fullName>
    </submittedName>
</protein>
<feature type="transmembrane region" description="Helical" evidence="1">
    <location>
        <begin position="251"/>
        <end position="270"/>
    </location>
</feature>
<dbReference type="PANTHER" id="PTHR23542">
    <property type="match status" value="1"/>
</dbReference>
<comment type="caution">
    <text evidence="2">The sequence shown here is derived from an EMBL/GenBank/DDBJ whole genome shotgun (WGS) entry which is preliminary data.</text>
</comment>
<feature type="transmembrane region" description="Helical" evidence="1">
    <location>
        <begin position="282"/>
        <end position="299"/>
    </location>
</feature>
<dbReference type="InterPro" id="IPR036259">
    <property type="entry name" value="MFS_trans_sf"/>
</dbReference>
<organism evidence="2 3">
    <name type="scientific">Georgenia halotolerans</name>
    <dbReference type="NCBI Taxonomy" id="3028317"/>
    <lineage>
        <taxon>Bacteria</taxon>
        <taxon>Bacillati</taxon>
        <taxon>Actinomycetota</taxon>
        <taxon>Actinomycetes</taxon>
        <taxon>Micrococcales</taxon>
        <taxon>Bogoriellaceae</taxon>
        <taxon>Georgenia</taxon>
    </lineage>
</organism>
<keyword evidence="1" id="KW-0472">Membrane</keyword>